<dbReference type="EMBL" id="PRLE01000002">
    <property type="protein sequence ID" value="RAW60381.1"/>
    <property type="molecule type" value="Genomic_DNA"/>
</dbReference>
<dbReference type="Proteomes" id="UP000250583">
    <property type="component" value="Unassembled WGS sequence"/>
</dbReference>
<dbReference type="InterPro" id="IPR004027">
    <property type="entry name" value="SEC_C_motif"/>
</dbReference>
<dbReference type="AlphaFoldDB" id="A0A329UDT7"/>
<reference evidence="1 2" key="1">
    <citation type="submission" date="2018-02" db="EMBL/GenBank/DDBJ databases">
        <title>Complete genome sequencing of Faecalibacterium prausnitzii strains isolated from the human gut.</title>
        <authorList>
            <person name="Fitzgerald B.C."/>
            <person name="Shkoporov A.N."/>
            <person name="Ross P.R."/>
            <person name="Hill C."/>
        </authorList>
    </citation>
    <scope>NUCLEOTIDE SEQUENCE [LARGE SCALE GENOMIC DNA]</scope>
    <source>
        <strain evidence="1 2">APC923/61-1</strain>
    </source>
</reference>
<accession>A0A329UDT7</accession>
<evidence type="ECO:0000313" key="2">
    <source>
        <dbReference type="Proteomes" id="UP000250583"/>
    </source>
</evidence>
<gene>
    <name evidence="1" type="ORF">C4N22_05655</name>
</gene>
<sequence length="423" mass="48672">MNIRRKFWNIKMKIFSLLNKDAKILYDTMKELQIPEDQLYLHDDESCPCGSGKAYKDCCKGKSDEGPVNSKKPVEVLLMEEMRNGFKRDKVCLHPDQSHCKGEIKEAHALQNHKIISLLASADNHVIMQDSTKQPIVMKEDPANPILIVPFTRVSGNKATTQSCFCDVHDTEAFKVIEAGSPDFDATNDEMKFVYAYKAFVFEYAKQRHLMWLYRRMFSKRPCVFSLSEQVKEYRIQCLRMEEFEAVKKKFDAEILAGTHNGVSTVVVTIPYKLGFANYAYIAPDYDIDGNRIKSIDNKGKMYRLAITVLPEANQSYILMSCLDSEEEFYHSFFQSIKTANLEKILFYFNLMLPLFSENVILSETLWNALDEKGQFGLTHMANLTGDDQLKLSQALGMALRNAAHKKNFDYSKRMGFDLFQQV</sequence>
<protein>
    <submittedName>
        <fullName evidence="1">Zinc chelation protein SecC</fullName>
    </submittedName>
</protein>
<dbReference type="Pfam" id="PF02810">
    <property type="entry name" value="SEC-C"/>
    <property type="match status" value="1"/>
</dbReference>
<name>A0A329UDT7_9FIRM</name>
<evidence type="ECO:0000313" key="1">
    <source>
        <dbReference type="EMBL" id="RAW60381.1"/>
    </source>
</evidence>
<proteinExistence type="predicted"/>
<dbReference type="OrthoDB" id="583051at2"/>
<organism evidence="1 2">
    <name type="scientific">Faecalibacterium prausnitzii</name>
    <dbReference type="NCBI Taxonomy" id="853"/>
    <lineage>
        <taxon>Bacteria</taxon>
        <taxon>Bacillati</taxon>
        <taxon>Bacillota</taxon>
        <taxon>Clostridia</taxon>
        <taxon>Eubacteriales</taxon>
        <taxon>Oscillospiraceae</taxon>
        <taxon>Faecalibacterium</taxon>
    </lineage>
</organism>
<comment type="caution">
    <text evidence="1">The sequence shown here is derived from an EMBL/GenBank/DDBJ whole genome shotgun (WGS) entry which is preliminary data.</text>
</comment>